<dbReference type="Gene3D" id="3.80.10.10">
    <property type="entry name" value="Ribonuclease Inhibitor"/>
    <property type="match status" value="1"/>
</dbReference>
<dbReference type="EMBL" id="ML975997">
    <property type="protein sequence ID" value="KAF1947848.1"/>
    <property type="molecule type" value="Genomic_DNA"/>
</dbReference>
<evidence type="ECO:0008006" key="4">
    <source>
        <dbReference type="Google" id="ProtNLM"/>
    </source>
</evidence>
<evidence type="ECO:0000313" key="2">
    <source>
        <dbReference type="EMBL" id="KAF1947848.1"/>
    </source>
</evidence>
<feature type="region of interest" description="Disordered" evidence="1">
    <location>
        <begin position="1"/>
        <end position="41"/>
    </location>
</feature>
<dbReference type="AlphaFoldDB" id="A0A6A5T6P6"/>
<accession>A0A6A5T6P6</accession>
<sequence length="716" mass="79571">MFRLSSLRKDKSKRQSVDVCELSRPRVADRPKERLSTRPRSVAVPKVAVRTSHPVTTEKAPLSAVSEITAYYGWDVPHLTKTPWELERSKKHSTRKQSRASKEFPKHVFENLPREIYHCIVSQLNQMYLGDEKACSSCYLGDLHSLSLTSRAWEKAARALLYRKVLVLTNEDHAKLPKLKIIGTSRLKLLRRTLRERPRLAQRVRDLHLSDFQTLYQSASIEREEIVNLIASLVMASPRLERLVGFHVPFSHSFDRLSHALSTRPNLKERVWLLENADGNSAGHDDDELSAHYIAECDPTERFLELNANHTLLSTLLFHQDPDQASTSLNFRAIVGTLRNSPNLRHVSISGLAATAFTNLALNSLPGNLKSLRLENLPGVSDKGIQRFATSQLAASIERLTLINLEIDNLFTISSILSSHLVELKEFSIVQDKAPTLSGRVAMPDFVSQSLRYIHWELRSEASLLPSLPSSSSLDLVDLPSFPFTNQEPICCLATSLLAASIKDNAFPSLRRICIPHDPQGVVQALCKPLSTALLPSDTSKFATAPRISKSNGFSIILDERVMHSPKVQGSSAYAVSFSSLADSAIGSSTFSSRDEEFILTPLRSRLAAQSRILFARKNAAITVRVFDPEGEVRVNKVIGGYIGHVGSKITYDLRADGDKKRRLNAEPGGWITGICDLVGELEDDSAIRSGHHWGSCGHRVGGRVGGNVVRVKELF</sequence>
<dbReference type="Proteomes" id="UP000800038">
    <property type="component" value="Unassembled WGS sequence"/>
</dbReference>
<reference evidence="2" key="1">
    <citation type="journal article" date="2020" name="Stud. Mycol.">
        <title>101 Dothideomycetes genomes: a test case for predicting lifestyles and emergence of pathogens.</title>
        <authorList>
            <person name="Haridas S."/>
            <person name="Albert R."/>
            <person name="Binder M."/>
            <person name="Bloem J."/>
            <person name="Labutti K."/>
            <person name="Salamov A."/>
            <person name="Andreopoulos B."/>
            <person name="Baker S."/>
            <person name="Barry K."/>
            <person name="Bills G."/>
            <person name="Bluhm B."/>
            <person name="Cannon C."/>
            <person name="Castanera R."/>
            <person name="Culley D."/>
            <person name="Daum C."/>
            <person name="Ezra D."/>
            <person name="Gonzalez J."/>
            <person name="Henrissat B."/>
            <person name="Kuo A."/>
            <person name="Liang C."/>
            <person name="Lipzen A."/>
            <person name="Lutzoni F."/>
            <person name="Magnuson J."/>
            <person name="Mondo S."/>
            <person name="Nolan M."/>
            <person name="Ohm R."/>
            <person name="Pangilinan J."/>
            <person name="Park H.-J."/>
            <person name="Ramirez L."/>
            <person name="Alfaro M."/>
            <person name="Sun H."/>
            <person name="Tritt A."/>
            <person name="Yoshinaga Y."/>
            <person name="Zwiers L.-H."/>
            <person name="Turgeon B."/>
            <person name="Goodwin S."/>
            <person name="Spatafora J."/>
            <person name="Crous P."/>
            <person name="Grigoriev I."/>
        </authorList>
    </citation>
    <scope>NUCLEOTIDE SEQUENCE</scope>
    <source>
        <strain evidence="2">CBS 161.51</strain>
    </source>
</reference>
<keyword evidence="3" id="KW-1185">Reference proteome</keyword>
<name>A0A6A5T6P6_9PLEO</name>
<organism evidence="2 3">
    <name type="scientific">Clathrospora elynae</name>
    <dbReference type="NCBI Taxonomy" id="706981"/>
    <lineage>
        <taxon>Eukaryota</taxon>
        <taxon>Fungi</taxon>
        <taxon>Dikarya</taxon>
        <taxon>Ascomycota</taxon>
        <taxon>Pezizomycotina</taxon>
        <taxon>Dothideomycetes</taxon>
        <taxon>Pleosporomycetidae</taxon>
        <taxon>Pleosporales</taxon>
        <taxon>Diademaceae</taxon>
        <taxon>Clathrospora</taxon>
    </lineage>
</organism>
<gene>
    <name evidence="2" type="ORF">EJ02DRAFT_472252</name>
</gene>
<evidence type="ECO:0000256" key="1">
    <source>
        <dbReference type="SAM" id="MobiDB-lite"/>
    </source>
</evidence>
<protein>
    <recommendedName>
        <fullName evidence="4">F-box domain-containing protein</fullName>
    </recommendedName>
</protein>
<proteinExistence type="predicted"/>
<dbReference type="InterPro" id="IPR032675">
    <property type="entry name" value="LRR_dom_sf"/>
</dbReference>
<feature type="compositionally biased region" description="Basic and acidic residues" evidence="1">
    <location>
        <begin position="7"/>
        <end position="36"/>
    </location>
</feature>
<dbReference type="OrthoDB" id="3210378at2759"/>
<evidence type="ECO:0000313" key="3">
    <source>
        <dbReference type="Proteomes" id="UP000800038"/>
    </source>
</evidence>